<reference evidence="2" key="1">
    <citation type="submission" date="2022-11" db="UniProtKB">
        <authorList>
            <consortium name="WormBaseParasite"/>
        </authorList>
    </citation>
    <scope>IDENTIFICATION</scope>
</reference>
<name>A0AC34RDS7_9BILA</name>
<dbReference type="Proteomes" id="UP000887576">
    <property type="component" value="Unplaced"/>
</dbReference>
<proteinExistence type="predicted"/>
<evidence type="ECO:0000313" key="1">
    <source>
        <dbReference type="Proteomes" id="UP000887576"/>
    </source>
</evidence>
<sequence>MGQTVSSTDFIWQYTEQLFGVDPSLKYVTIASVFAQIFLAYLLKDSSWFLIFFQAYFVGGVFNHALTLAIHEISHNAAFGNHCPMTNRFFGMFVNLPIIAPMSISFKKYHVEHHRYLGEDGLDTDVPTDFEAKFFTSPIRKLMWLFLQPAFYSLRAGRTRCNTPTNKHEEVTNAREQNMESAT</sequence>
<dbReference type="WBParaSite" id="JU765_v2.g5927.t1">
    <property type="protein sequence ID" value="JU765_v2.g5927.t1"/>
    <property type="gene ID" value="JU765_v2.g5927"/>
</dbReference>
<protein>
    <submittedName>
        <fullName evidence="2">Fatty acid desaturase domain-containing protein</fullName>
    </submittedName>
</protein>
<organism evidence="1 2">
    <name type="scientific">Panagrolaimus sp. JU765</name>
    <dbReference type="NCBI Taxonomy" id="591449"/>
    <lineage>
        <taxon>Eukaryota</taxon>
        <taxon>Metazoa</taxon>
        <taxon>Ecdysozoa</taxon>
        <taxon>Nematoda</taxon>
        <taxon>Chromadorea</taxon>
        <taxon>Rhabditida</taxon>
        <taxon>Tylenchina</taxon>
        <taxon>Panagrolaimomorpha</taxon>
        <taxon>Panagrolaimoidea</taxon>
        <taxon>Panagrolaimidae</taxon>
        <taxon>Panagrolaimus</taxon>
    </lineage>
</organism>
<accession>A0AC34RDS7</accession>
<evidence type="ECO:0000313" key="2">
    <source>
        <dbReference type="WBParaSite" id="JU765_v2.g5927.t1"/>
    </source>
</evidence>